<accession>A0A1G2F6V2</accession>
<organism evidence="1 2">
    <name type="scientific">Candidatus Portnoybacteria bacterium RBG_19FT_COMBO_36_7</name>
    <dbReference type="NCBI Taxonomy" id="1801992"/>
    <lineage>
        <taxon>Bacteria</taxon>
        <taxon>Candidatus Portnoyibacteriota</taxon>
    </lineage>
</organism>
<evidence type="ECO:0000313" key="1">
    <source>
        <dbReference type="EMBL" id="OGZ33806.1"/>
    </source>
</evidence>
<evidence type="ECO:0000313" key="2">
    <source>
        <dbReference type="Proteomes" id="UP000179099"/>
    </source>
</evidence>
<reference evidence="1 2" key="1">
    <citation type="journal article" date="2016" name="Nat. Commun.">
        <title>Thousands of microbial genomes shed light on interconnected biogeochemical processes in an aquifer system.</title>
        <authorList>
            <person name="Anantharaman K."/>
            <person name="Brown C.T."/>
            <person name="Hug L.A."/>
            <person name="Sharon I."/>
            <person name="Castelle C.J."/>
            <person name="Probst A.J."/>
            <person name="Thomas B.C."/>
            <person name="Singh A."/>
            <person name="Wilkins M.J."/>
            <person name="Karaoz U."/>
            <person name="Brodie E.L."/>
            <person name="Williams K.H."/>
            <person name="Hubbard S.S."/>
            <person name="Banfield J.F."/>
        </authorList>
    </citation>
    <scope>NUCLEOTIDE SEQUENCE [LARGE SCALE GENOMIC DNA]</scope>
</reference>
<gene>
    <name evidence="1" type="ORF">A2Y98_02685</name>
</gene>
<comment type="caution">
    <text evidence="1">The sequence shown here is derived from an EMBL/GenBank/DDBJ whole genome shotgun (WGS) entry which is preliminary data.</text>
</comment>
<dbReference type="EMBL" id="MHMW01000025">
    <property type="protein sequence ID" value="OGZ33806.1"/>
    <property type="molecule type" value="Genomic_DNA"/>
</dbReference>
<sequence>MPGSENQVVKIRLVAEGNQMQNESNFYYLENSTAAWPRSEISTFHYGIGATLLSKFYYGAGSEII</sequence>
<dbReference type="AlphaFoldDB" id="A0A1G2F6V2"/>
<dbReference type="STRING" id="1801992.A2Y98_02685"/>
<dbReference type="Proteomes" id="UP000179099">
    <property type="component" value="Unassembled WGS sequence"/>
</dbReference>
<name>A0A1G2F6V2_9BACT</name>
<protein>
    <submittedName>
        <fullName evidence="1">Uncharacterized protein</fullName>
    </submittedName>
</protein>
<proteinExistence type="predicted"/>